<evidence type="ECO:0000313" key="2">
    <source>
        <dbReference type="Proteomes" id="UP000594688"/>
    </source>
</evidence>
<protein>
    <submittedName>
        <fullName evidence="1">HAD-IA family hydrolase</fullName>
    </submittedName>
</protein>
<dbReference type="InterPro" id="IPR023214">
    <property type="entry name" value="HAD_sf"/>
</dbReference>
<proteinExistence type="predicted"/>
<dbReference type="SUPFAM" id="SSF56784">
    <property type="entry name" value="HAD-like"/>
    <property type="match status" value="1"/>
</dbReference>
<dbReference type="NCBIfam" id="TIGR02252">
    <property type="entry name" value="DREG-2"/>
    <property type="match status" value="1"/>
</dbReference>
<dbReference type="PANTHER" id="PTHR46191">
    <property type="match status" value="1"/>
</dbReference>
<dbReference type="SFLD" id="SFLDS00003">
    <property type="entry name" value="Haloacid_Dehalogenase"/>
    <property type="match status" value="1"/>
</dbReference>
<dbReference type="Pfam" id="PF00702">
    <property type="entry name" value="Hydrolase"/>
    <property type="match status" value="1"/>
</dbReference>
<dbReference type="KEGG" id="nli:G3M70_15910"/>
<organism evidence="1 2">
    <name type="scientific">Candidatus Nitronauta litoralis</name>
    <dbReference type="NCBI Taxonomy" id="2705533"/>
    <lineage>
        <taxon>Bacteria</taxon>
        <taxon>Pseudomonadati</taxon>
        <taxon>Nitrospinota/Tectimicrobiota group</taxon>
        <taxon>Nitrospinota</taxon>
        <taxon>Nitrospinia</taxon>
        <taxon>Nitrospinales</taxon>
        <taxon>Nitrospinaceae</taxon>
        <taxon>Candidatus Nitronauta</taxon>
    </lineage>
</organism>
<dbReference type="Gene3D" id="3.40.50.1000">
    <property type="entry name" value="HAD superfamily/HAD-like"/>
    <property type="match status" value="1"/>
</dbReference>
<dbReference type="Gene3D" id="1.10.150.720">
    <property type="entry name" value="Haloacid dehalogenase-like hydrolase"/>
    <property type="match status" value="1"/>
</dbReference>
<evidence type="ECO:0000313" key="1">
    <source>
        <dbReference type="EMBL" id="QPJ63279.1"/>
    </source>
</evidence>
<dbReference type="Proteomes" id="UP000594688">
    <property type="component" value="Chromosome"/>
</dbReference>
<accession>A0A7T0BYH7</accession>
<dbReference type="PRINTS" id="PR00413">
    <property type="entry name" value="HADHALOGNASE"/>
</dbReference>
<dbReference type="InterPro" id="IPR006439">
    <property type="entry name" value="HAD-SF_hydro_IA"/>
</dbReference>
<dbReference type="PANTHER" id="PTHR46191:SF2">
    <property type="entry name" value="HALOACID DEHALOGENASE-LIKE HYDROLASE DOMAIN-CONTAINING PROTEIN 3"/>
    <property type="match status" value="1"/>
</dbReference>
<dbReference type="AlphaFoldDB" id="A0A7T0BYH7"/>
<dbReference type="InterPro" id="IPR044924">
    <property type="entry name" value="HAD-SF_hydro_IA_REG-2-like_cap"/>
</dbReference>
<dbReference type="EMBL" id="CP048685">
    <property type="protein sequence ID" value="QPJ63279.1"/>
    <property type="molecule type" value="Genomic_DNA"/>
</dbReference>
<dbReference type="InterPro" id="IPR036412">
    <property type="entry name" value="HAD-like_sf"/>
</dbReference>
<gene>
    <name evidence="1" type="ORF">G3M70_15910</name>
</gene>
<dbReference type="InterPro" id="IPR051828">
    <property type="entry name" value="HAD-like_hydrolase_domain"/>
</dbReference>
<dbReference type="NCBIfam" id="TIGR01549">
    <property type="entry name" value="HAD-SF-IA-v1"/>
    <property type="match status" value="1"/>
</dbReference>
<dbReference type="SFLD" id="SFLDG01129">
    <property type="entry name" value="C1.5:_HAD__Beta-PGM__Phosphata"/>
    <property type="match status" value="1"/>
</dbReference>
<dbReference type="CDD" id="cd16415">
    <property type="entry name" value="HAD_dREG-2_like"/>
    <property type="match status" value="1"/>
</dbReference>
<name>A0A7T0BYH7_9BACT</name>
<reference evidence="1 2" key="1">
    <citation type="submission" date="2020-02" db="EMBL/GenBank/DDBJ databases">
        <title>Genomic and physiological characterization of two novel Nitrospinaceae genera.</title>
        <authorList>
            <person name="Mueller A.J."/>
            <person name="Jung M.-Y."/>
            <person name="Strachan C.R."/>
            <person name="Herbold C.W."/>
            <person name="Kirkegaard R.H."/>
            <person name="Daims H."/>
        </authorList>
    </citation>
    <scope>NUCLEOTIDE SEQUENCE [LARGE SCALE GENOMIC DNA]</scope>
    <source>
        <strain evidence="1">EB</strain>
    </source>
</reference>
<dbReference type="GO" id="GO:0016787">
    <property type="term" value="F:hydrolase activity"/>
    <property type="evidence" value="ECO:0007669"/>
    <property type="project" value="UniProtKB-KW"/>
</dbReference>
<dbReference type="NCBIfam" id="TIGR01509">
    <property type="entry name" value="HAD-SF-IA-v3"/>
    <property type="match status" value="1"/>
</dbReference>
<dbReference type="InterPro" id="IPR011949">
    <property type="entry name" value="HAD-SF_hydro_IA_REG-2-like"/>
</dbReference>
<keyword evidence="1" id="KW-0378">Hydrolase</keyword>
<sequence>MGFRLWPKVYTTIKTPKNSLNSEGFSTLPTHLDSFKAVFFDVGGTLLTPHPSVGHIYLEQAIPFGFTGSADDLNFHFRRAWKALGGMESLGQKKGLEVERRYWRDVVKRTFDACGGVDDFENCFENIYDAFRSRDAWRLYEDVVESRLVERLKDKGVVLGIVSNWDSRLKEILDNLEIGHHFDFVLASTVIGSAKPDPLIFEKALQLSGTSPDQTIHIGDEPSTDITGARNLGIDAILIDRKNRYPDCDAKTISSFMELV</sequence>